<gene>
    <name evidence="8" type="ORF">Pfra01_002133300</name>
</gene>
<feature type="compositionally biased region" description="Low complexity" evidence="7">
    <location>
        <begin position="145"/>
        <end position="155"/>
    </location>
</feature>
<proteinExistence type="inferred from homology"/>
<name>A0A9W7D3A1_9STRA</name>
<evidence type="ECO:0000256" key="3">
    <source>
        <dbReference type="ARBA" id="ARBA00022490"/>
    </source>
</evidence>
<feature type="region of interest" description="Disordered" evidence="7">
    <location>
        <begin position="1"/>
        <end position="78"/>
    </location>
</feature>
<accession>A0A9W7D3A1</accession>
<dbReference type="PANTHER" id="PTHR13376:SF0">
    <property type="entry name" value="INTRAFLAGELLAR TRANSPORT PROTEIN 46 HOMOLOG"/>
    <property type="match status" value="1"/>
</dbReference>
<dbReference type="GO" id="GO:0042073">
    <property type="term" value="P:intraciliary transport"/>
    <property type="evidence" value="ECO:0007669"/>
    <property type="project" value="InterPro"/>
</dbReference>
<feature type="compositionally biased region" description="Basic and acidic residues" evidence="7">
    <location>
        <begin position="48"/>
        <end position="60"/>
    </location>
</feature>
<evidence type="ECO:0000256" key="4">
    <source>
        <dbReference type="ARBA" id="ARBA00023069"/>
    </source>
</evidence>
<dbReference type="Proteomes" id="UP001165121">
    <property type="component" value="Unassembled WGS sequence"/>
</dbReference>
<dbReference type="GO" id="GO:0005815">
    <property type="term" value="C:microtubule organizing center"/>
    <property type="evidence" value="ECO:0007669"/>
    <property type="project" value="TreeGrafter"/>
</dbReference>
<dbReference type="OrthoDB" id="2119217at2759"/>
<evidence type="ECO:0000256" key="2">
    <source>
        <dbReference type="ARBA" id="ARBA00007700"/>
    </source>
</evidence>
<keyword evidence="6" id="KW-0966">Cell projection</keyword>
<dbReference type="AlphaFoldDB" id="A0A9W7D3A1"/>
<protein>
    <submittedName>
        <fullName evidence="8">Unnamed protein product</fullName>
    </submittedName>
</protein>
<evidence type="ECO:0000256" key="6">
    <source>
        <dbReference type="ARBA" id="ARBA00023273"/>
    </source>
</evidence>
<feature type="region of interest" description="Disordered" evidence="7">
    <location>
        <begin position="125"/>
        <end position="164"/>
    </location>
</feature>
<evidence type="ECO:0000256" key="5">
    <source>
        <dbReference type="ARBA" id="ARBA00023212"/>
    </source>
</evidence>
<evidence type="ECO:0000313" key="8">
    <source>
        <dbReference type="EMBL" id="GMF52246.1"/>
    </source>
</evidence>
<dbReference type="Pfam" id="PF12317">
    <property type="entry name" value="IFT46_B_C"/>
    <property type="match status" value="1"/>
</dbReference>
<evidence type="ECO:0000256" key="1">
    <source>
        <dbReference type="ARBA" id="ARBA00004120"/>
    </source>
</evidence>
<organism evidence="8 9">
    <name type="scientific">Phytophthora fragariaefolia</name>
    <dbReference type="NCBI Taxonomy" id="1490495"/>
    <lineage>
        <taxon>Eukaryota</taxon>
        <taxon>Sar</taxon>
        <taxon>Stramenopiles</taxon>
        <taxon>Oomycota</taxon>
        <taxon>Peronosporomycetes</taxon>
        <taxon>Peronosporales</taxon>
        <taxon>Peronosporaceae</taxon>
        <taxon>Phytophthora</taxon>
    </lineage>
</organism>
<evidence type="ECO:0000256" key="7">
    <source>
        <dbReference type="SAM" id="MobiDB-lite"/>
    </source>
</evidence>
<keyword evidence="5" id="KW-0206">Cytoskeleton</keyword>
<comment type="subcellular location">
    <subcellularLocation>
        <location evidence="1">Cytoplasm</location>
        <location evidence="1">Cytoskeleton</location>
        <location evidence="1">Cilium basal body</location>
    </subcellularLocation>
</comment>
<dbReference type="EMBL" id="BSXT01003069">
    <property type="protein sequence ID" value="GMF52246.1"/>
    <property type="molecule type" value="Genomic_DNA"/>
</dbReference>
<comment type="caution">
    <text evidence="8">The sequence shown here is derived from an EMBL/GenBank/DDBJ whole genome shotgun (WGS) entry which is preliminary data.</text>
</comment>
<dbReference type="GO" id="GO:0030992">
    <property type="term" value="C:intraciliary transport particle B"/>
    <property type="evidence" value="ECO:0007669"/>
    <property type="project" value="TreeGrafter"/>
</dbReference>
<keyword evidence="4" id="KW-0969">Cilium</keyword>
<evidence type="ECO:0000313" key="9">
    <source>
        <dbReference type="Proteomes" id="UP001165121"/>
    </source>
</evidence>
<keyword evidence="3" id="KW-0963">Cytoplasm</keyword>
<dbReference type="InterPro" id="IPR022088">
    <property type="entry name" value="Intraflagellar_transp_cmplxB"/>
</dbReference>
<keyword evidence="9" id="KW-1185">Reference proteome</keyword>
<comment type="similarity">
    <text evidence="2">Belongs to the IFT46 family.</text>
</comment>
<dbReference type="GO" id="GO:0060271">
    <property type="term" value="P:cilium assembly"/>
    <property type="evidence" value="ECO:0007669"/>
    <property type="project" value="TreeGrafter"/>
</dbReference>
<sequence length="394" mass="44411">MDEVHELDGKLQAAAADLGASPRSAALSPDRTGIKGPASFGEGEEGEYEVKEVEQSRAAEFHASSSSEDEEESGGDHARDFHERTKFQLQMERSALGRPKTAAKDLEKYRDAVPNDFFQQFEGAATVDDAGSPPSVLAHARSTRSDNNSKSSARSRSARREASNEHISLGKLGILDMALIDMRVLDSLQMHTRRKTSKSTQDWSRSYQNLHQQWAYRLTESWYIPRPDGKDDKLGVDVLREPSGQTNVAELELLMQVSMTNQHRFRSKSEVVRSIEWAAQRPQEVDQWIASVEKVQRAKPLADVKYKHAMPPLSQLMELWPEVFESFLTTGGSTLPTLSEMDVNLKELVRIVCAVLDIPVYEGNYVQSLHVLFSLYLEMEAYERDAQRQQGLQR</sequence>
<dbReference type="GO" id="GO:0031514">
    <property type="term" value="C:motile cilium"/>
    <property type="evidence" value="ECO:0007669"/>
    <property type="project" value="TreeGrafter"/>
</dbReference>
<reference evidence="8" key="1">
    <citation type="submission" date="2023-04" db="EMBL/GenBank/DDBJ databases">
        <title>Phytophthora fragariaefolia NBRC 109709.</title>
        <authorList>
            <person name="Ichikawa N."/>
            <person name="Sato H."/>
            <person name="Tonouchi N."/>
        </authorList>
    </citation>
    <scope>NUCLEOTIDE SEQUENCE</scope>
    <source>
        <strain evidence="8">NBRC 109709</strain>
    </source>
</reference>
<dbReference type="PANTHER" id="PTHR13376">
    <property type="entry name" value="INTRAFLAGELLAR TRANSPORT PROTEIN 46 HOMOLOG"/>
    <property type="match status" value="1"/>
</dbReference>